<feature type="modified residue" description="N6-(pyridoxal phosphate)lysine" evidence="4 5">
    <location>
        <position position="34"/>
    </location>
</feature>
<dbReference type="InterPro" id="IPR011079">
    <property type="entry name" value="Ala_racemase_C"/>
</dbReference>
<gene>
    <name evidence="8" type="ORF">UU49_C0004G0002</name>
</gene>
<feature type="domain" description="Alanine racemase C-terminal" evidence="7">
    <location>
        <begin position="243"/>
        <end position="370"/>
    </location>
</feature>
<reference evidence="8 9" key="1">
    <citation type="journal article" date="2015" name="Nature">
        <title>rRNA introns, odd ribosomes, and small enigmatic genomes across a large radiation of phyla.</title>
        <authorList>
            <person name="Brown C.T."/>
            <person name="Hug L.A."/>
            <person name="Thomas B.C."/>
            <person name="Sharon I."/>
            <person name="Castelle C.J."/>
            <person name="Singh A."/>
            <person name="Wilkins M.J."/>
            <person name="Williams K.H."/>
            <person name="Banfield J.F."/>
        </authorList>
    </citation>
    <scope>NUCLEOTIDE SEQUENCE [LARGE SCALE GENOMIC DNA]</scope>
</reference>
<dbReference type="PRINTS" id="PR00992">
    <property type="entry name" value="ALARACEMASE"/>
</dbReference>
<dbReference type="Proteomes" id="UP000034108">
    <property type="component" value="Unassembled WGS sequence"/>
</dbReference>
<dbReference type="InterPro" id="IPR009006">
    <property type="entry name" value="Ala_racemase/Decarboxylase_C"/>
</dbReference>
<comment type="similarity">
    <text evidence="4">Belongs to the alanine racemase family.</text>
</comment>
<dbReference type="SUPFAM" id="SSF50621">
    <property type="entry name" value="Alanine racemase C-terminal domain-like"/>
    <property type="match status" value="1"/>
</dbReference>
<organism evidence="8 9">
    <name type="scientific">Candidatus Magasanikbacteria bacterium GW2011_GWC2_41_17</name>
    <dbReference type="NCBI Taxonomy" id="1619048"/>
    <lineage>
        <taxon>Bacteria</taxon>
        <taxon>Candidatus Magasanikiibacteriota</taxon>
    </lineage>
</organism>
<comment type="catalytic activity">
    <reaction evidence="4">
        <text>L-alanine = D-alanine</text>
        <dbReference type="Rhea" id="RHEA:20249"/>
        <dbReference type="ChEBI" id="CHEBI:57416"/>
        <dbReference type="ChEBI" id="CHEBI:57972"/>
        <dbReference type="EC" id="5.1.1.1"/>
    </reaction>
</comment>
<dbReference type="EMBL" id="LCAV01000004">
    <property type="protein sequence ID" value="KKR99671.1"/>
    <property type="molecule type" value="Genomic_DNA"/>
</dbReference>
<comment type="pathway">
    <text evidence="4">Amino-acid biosynthesis; D-alanine biosynthesis; D-alanine from L-alanine: step 1/1.</text>
</comment>
<dbReference type="SMART" id="SM01005">
    <property type="entry name" value="Ala_racemase_C"/>
    <property type="match status" value="1"/>
</dbReference>
<feature type="active site" description="Proton acceptor; specific for D-alanine" evidence="4">
    <location>
        <position position="34"/>
    </location>
</feature>
<dbReference type="InterPro" id="IPR029066">
    <property type="entry name" value="PLP-binding_barrel"/>
</dbReference>
<dbReference type="STRING" id="1619048.UU49_C0004G0002"/>
<evidence type="ECO:0000313" key="9">
    <source>
        <dbReference type="Proteomes" id="UP000034108"/>
    </source>
</evidence>
<evidence type="ECO:0000259" key="7">
    <source>
        <dbReference type="SMART" id="SM01005"/>
    </source>
</evidence>
<name>A0A0G0VJB0_9BACT</name>
<evidence type="ECO:0000256" key="5">
    <source>
        <dbReference type="PIRSR" id="PIRSR600821-50"/>
    </source>
</evidence>
<dbReference type="Pfam" id="PF00842">
    <property type="entry name" value="Ala_racemase_C"/>
    <property type="match status" value="1"/>
</dbReference>
<dbReference type="PANTHER" id="PTHR30511:SF0">
    <property type="entry name" value="ALANINE RACEMASE, CATABOLIC-RELATED"/>
    <property type="match status" value="1"/>
</dbReference>
<dbReference type="PROSITE" id="PS00395">
    <property type="entry name" value="ALANINE_RACEMASE"/>
    <property type="match status" value="1"/>
</dbReference>
<sequence length="370" mass="41529">MLTWVEINKKALAFNLQQFHKKIGKGIEIIPVIKSNAYGHGFIEIARFCDTCKLINKIAVVNLAEALELRKNKIKKQIIVLSFFDFNELTGESASELKNISLPIYDIATAIKLNNFSKKSEFKIKIHLKIDTGASRIGFLPNELIKNIALLKKLNNLIIEGVFSHFASSEEDKKYTQKQKNIFDKTITKLKALGINPPMIHIACTAAALVTPQNQCNTVRLGIGFYGLYPSKKIKKIIKLKPVLSWHTRLIQVKDLSKNTLIGYGGTYKTRRKTLLGIIPVGYWDGLDRHLSNCGQVLFKGKKCGIIGRICMNLTMIDLAGLNAKTGDKITLIGRQGKHEITADDLAQKIDTINYEVVTRINPQIKRIVC</sequence>
<dbReference type="InterPro" id="IPR000821">
    <property type="entry name" value="Ala_racemase"/>
</dbReference>
<dbReference type="Pfam" id="PF01168">
    <property type="entry name" value="Ala_racemase_N"/>
    <property type="match status" value="1"/>
</dbReference>
<evidence type="ECO:0000256" key="6">
    <source>
        <dbReference type="PIRSR" id="PIRSR600821-52"/>
    </source>
</evidence>
<feature type="active site" description="Proton acceptor; specific for L-alanine" evidence="4">
    <location>
        <position position="264"/>
    </location>
</feature>
<evidence type="ECO:0000313" key="8">
    <source>
        <dbReference type="EMBL" id="KKR99671.1"/>
    </source>
</evidence>
<protein>
    <recommendedName>
        <fullName evidence="4">Alanine racemase</fullName>
        <ecNumber evidence="4">5.1.1.1</ecNumber>
    </recommendedName>
</protein>
<dbReference type="FunFam" id="3.20.20.10:FF:000002">
    <property type="entry name" value="Alanine racemase"/>
    <property type="match status" value="1"/>
</dbReference>
<feature type="binding site" evidence="4 6">
    <location>
        <position position="312"/>
    </location>
    <ligand>
        <name>substrate</name>
    </ligand>
</feature>
<dbReference type="NCBIfam" id="TIGR00492">
    <property type="entry name" value="alr"/>
    <property type="match status" value="1"/>
</dbReference>
<accession>A0A0G0VJB0</accession>
<dbReference type="GO" id="GO:0005829">
    <property type="term" value="C:cytosol"/>
    <property type="evidence" value="ECO:0007669"/>
    <property type="project" value="TreeGrafter"/>
</dbReference>
<dbReference type="GO" id="GO:0008784">
    <property type="term" value="F:alanine racemase activity"/>
    <property type="evidence" value="ECO:0007669"/>
    <property type="project" value="UniProtKB-UniRule"/>
</dbReference>
<dbReference type="CDD" id="cd00430">
    <property type="entry name" value="PLPDE_III_AR"/>
    <property type="match status" value="1"/>
</dbReference>
<dbReference type="Gene3D" id="3.20.20.10">
    <property type="entry name" value="Alanine racemase"/>
    <property type="match status" value="1"/>
</dbReference>
<dbReference type="InterPro" id="IPR001608">
    <property type="entry name" value="Ala_racemase_N"/>
</dbReference>
<comment type="function">
    <text evidence="4">Catalyzes the interconversion of L-alanine and D-alanine. May also act on other amino acids.</text>
</comment>
<dbReference type="EC" id="5.1.1.1" evidence="4"/>
<feature type="binding site" evidence="4 6">
    <location>
        <position position="136"/>
    </location>
    <ligand>
        <name>substrate</name>
    </ligand>
</feature>
<dbReference type="HAMAP" id="MF_01201">
    <property type="entry name" value="Ala_racemase"/>
    <property type="match status" value="1"/>
</dbReference>
<dbReference type="PATRIC" id="fig|1619048.3.peg.147"/>
<dbReference type="AlphaFoldDB" id="A0A0G0VJB0"/>
<dbReference type="SUPFAM" id="SSF51419">
    <property type="entry name" value="PLP-binding barrel"/>
    <property type="match status" value="1"/>
</dbReference>
<keyword evidence="2 4" id="KW-0663">Pyridoxal phosphate</keyword>
<dbReference type="GO" id="GO:0030170">
    <property type="term" value="F:pyridoxal phosphate binding"/>
    <property type="evidence" value="ECO:0007669"/>
    <property type="project" value="UniProtKB-UniRule"/>
</dbReference>
<dbReference type="Gene3D" id="2.40.37.10">
    <property type="entry name" value="Lyase, Ornithine Decarboxylase, Chain A, domain 1"/>
    <property type="match status" value="1"/>
</dbReference>
<comment type="cofactor">
    <cofactor evidence="1 4 5">
        <name>pyridoxal 5'-phosphate</name>
        <dbReference type="ChEBI" id="CHEBI:597326"/>
    </cofactor>
</comment>
<keyword evidence="3 4" id="KW-0413">Isomerase</keyword>
<evidence type="ECO:0000256" key="4">
    <source>
        <dbReference type="HAMAP-Rule" id="MF_01201"/>
    </source>
</evidence>
<dbReference type="GO" id="GO:0030632">
    <property type="term" value="P:D-alanine biosynthetic process"/>
    <property type="evidence" value="ECO:0007669"/>
    <property type="project" value="UniProtKB-UniRule"/>
</dbReference>
<evidence type="ECO:0000256" key="3">
    <source>
        <dbReference type="ARBA" id="ARBA00023235"/>
    </source>
</evidence>
<evidence type="ECO:0000256" key="1">
    <source>
        <dbReference type="ARBA" id="ARBA00001933"/>
    </source>
</evidence>
<dbReference type="UniPathway" id="UPA00042">
    <property type="reaction ID" value="UER00497"/>
</dbReference>
<dbReference type="InterPro" id="IPR020622">
    <property type="entry name" value="Ala_racemase_pyridoxalP-BS"/>
</dbReference>
<proteinExistence type="inferred from homology"/>
<evidence type="ECO:0000256" key="2">
    <source>
        <dbReference type="ARBA" id="ARBA00022898"/>
    </source>
</evidence>
<dbReference type="PANTHER" id="PTHR30511">
    <property type="entry name" value="ALANINE RACEMASE"/>
    <property type="match status" value="1"/>
</dbReference>
<comment type="caution">
    <text evidence="8">The sequence shown here is derived from an EMBL/GenBank/DDBJ whole genome shotgun (WGS) entry which is preliminary data.</text>
</comment>